<gene>
    <name evidence="1" type="ORF">VNO77_25817</name>
</gene>
<comment type="caution">
    <text evidence="1">The sequence shown here is derived from an EMBL/GenBank/DDBJ whole genome shotgun (WGS) entry which is preliminary data.</text>
</comment>
<dbReference type="PANTHER" id="PTHR10551:SF37">
    <property type="entry name" value="GLYCOSIDE HYDROLASE FAMILY 5 PROTEIN"/>
    <property type="match status" value="1"/>
</dbReference>
<evidence type="ECO:0000313" key="1">
    <source>
        <dbReference type="EMBL" id="KAK7322438.1"/>
    </source>
</evidence>
<dbReference type="InterPro" id="IPR017853">
    <property type="entry name" value="GH"/>
</dbReference>
<dbReference type="PANTHER" id="PTHR10551">
    <property type="entry name" value="FASCIN"/>
    <property type="match status" value="1"/>
</dbReference>
<dbReference type="GO" id="GO:0016477">
    <property type="term" value="P:cell migration"/>
    <property type="evidence" value="ECO:0007669"/>
    <property type="project" value="TreeGrafter"/>
</dbReference>
<dbReference type="Proteomes" id="UP001367508">
    <property type="component" value="Unassembled WGS sequence"/>
</dbReference>
<evidence type="ECO:0000313" key="2">
    <source>
        <dbReference type="Proteomes" id="UP001367508"/>
    </source>
</evidence>
<dbReference type="GO" id="GO:0051015">
    <property type="term" value="F:actin filament binding"/>
    <property type="evidence" value="ECO:0007669"/>
    <property type="project" value="InterPro"/>
</dbReference>
<evidence type="ECO:0008006" key="3">
    <source>
        <dbReference type="Google" id="ProtNLM"/>
    </source>
</evidence>
<dbReference type="InterPro" id="IPR010431">
    <property type="entry name" value="Fascin"/>
</dbReference>
<protein>
    <recommendedName>
        <fullName evidence="3">Mannan endo-1,4-beta-mannosidase</fullName>
    </recommendedName>
</protein>
<dbReference type="GO" id="GO:0015629">
    <property type="term" value="C:actin cytoskeleton"/>
    <property type="evidence" value="ECO:0007669"/>
    <property type="project" value="TreeGrafter"/>
</dbReference>
<keyword evidence="2" id="KW-1185">Reference proteome</keyword>
<proteinExistence type="predicted"/>
<dbReference type="AlphaFoldDB" id="A0AAN9KU68"/>
<dbReference type="EMBL" id="JAYMYQ010000006">
    <property type="protein sequence ID" value="KAK7322438.1"/>
    <property type="molecule type" value="Genomic_DNA"/>
</dbReference>
<dbReference type="Gene3D" id="3.20.20.80">
    <property type="entry name" value="Glycosidases"/>
    <property type="match status" value="1"/>
</dbReference>
<accession>A0AAN9KU68</accession>
<reference evidence="1 2" key="1">
    <citation type="submission" date="2024-01" db="EMBL/GenBank/DDBJ databases">
        <title>The genomes of 5 underutilized Papilionoideae crops provide insights into root nodulation and disease resistanc.</title>
        <authorList>
            <person name="Jiang F."/>
        </authorList>
    </citation>
    <scope>NUCLEOTIDE SEQUENCE [LARGE SCALE GENOMIC DNA]</scope>
    <source>
        <strain evidence="1">LVBAO_FW01</strain>
        <tissue evidence="1">Leaves</tissue>
    </source>
</reference>
<name>A0AAN9KU68_CANGL</name>
<organism evidence="1 2">
    <name type="scientific">Canavalia gladiata</name>
    <name type="common">Sword bean</name>
    <name type="synonym">Dolichos gladiatus</name>
    <dbReference type="NCBI Taxonomy" id="3824"/>
    <lineage>
        <taxon>Eukaryota</taxon>
        <taxon>Viridiplantae</taxon>
        <taxon>Streptophyta</taxon>
        <taxon>Embryophyta</taxon>
        <taxon>Tracheophyta</taxon>
        <taxon>Spermatophyta</taxon>
        <taxon>Magnoliopsida</taxon>
        <taxon>eudicotyledons</taxon>
        <taxon>Gunneridae</taxon>
        <taxon>Pentapetalae</taxon>
        <taxon>rosids</taxon>
        <taxon>fabids</taxon>
        <taxon>Fabales</taxon>
        <taxon>Fabaceae</taxon>
        <taxon>Papilionoideae</taxon>
        <taxon>50 kb inversion clade</taxon>
        <taxon>NPAAA clade</taxon>
        <taxon>indigoferoid/millettioid clade</taxon>
        <taxon>Phaseoleae</taxon>
        <taxon>Canavalia</taxon>
    </lineage>
</organism>
<sequence length="161" mass="18900">MNEPDGVNIESLKKYYEEAYGAVRKHSSSAYVTMSNPLHEDSKELLSFVGGFERVVIDVHYYNLYGSRFDNMNVQQNIDYIRNERVSNLSVVSSTKALSFVGEWTAEWMVKDATEEDYKRYAEAQLDVYSHATFGWAYWAYNCEYNRWSLKWMIQNGHIKL</sequence>
<dbReference type="GO" id="GO:0051017">
    <property type="term" value="P:actin filament bundle assembly"/>
    <property type="evidence" value="ECO:0007669"/>
    <property type="project" value="TreeGrafter"/>
</dbReference>
<dbReference type="GO" id="GO:0005737">
    <property type="term" value="C:cytoplasm"/>
    <property type="evidence" value="ECO:0007669"/>
    <property type="project" value="TreeGrafter"/>
</dbReference>
<dbReference type="GO" id="GO:0007163">
    <property type="term" value="P:establishment or maintenance of cell polarity"/>
    <property type="evidence" value="ECO:0007669"/>
    <property type="project" value="TreeGrafter"/>
</dbReference>
<dbReference type="SUPFAM" id="SSF51445">
    <property type="entry name" value="(Trans)glycosidases"/>
    <property type="match status" value="1"/>
</dbReference>